<dbReference type="Proteomes" id="UP001064048">
    <property type="component" value="Chromosome 7"/>
</dbReference>
<organism evidence="1 2">
    <name type="scientific">Choristoneura fumiferana</name>
    <name type="common">Spruce budworm moth</name>
    <name type="synonym">Archips fumiferana</name>
    <dbReference type="NCBI Taxonomy" id="7141"/>
    <lineage>
        <taxon>Eukaryota</taxon>
        <taxon>Metazoa</taxon>
        <taxon>Ecdysozoa</taxon>
        <taxon>Arthropoda</taxon>
        <taxon>Hexapoda</taxon>
        <taxon>Insecta</taxon>
        <taxon>Pterygota</taxon>
        <taxon>Neoptera</taxon>
        <taxon>Endopterygota</taxon>
        <taxon>Lepidoptera</taxon>
        <taxon>Glossata</taxon>
        <taxon>Ditrysia</taxon>
        <taxon>Tortricoidea</taxon>
        <taxon>Tortricidae</taxon>
        <taxon>Tortricinae</taxon>
        <taxon>Choristoneura</taxon>
    </lineage>
</organism>
<protein>
    <submittedName>
        <fullName evidence="1">Uncharacterized protein</fullName>
    </submittedName>
</protein>
<name>A0ACC0K632_CHOFU</name>
<comment type="caution">
    <text evidence="1">The sequence shown here is derived from an EMBL/GenBank/DDBJ whole genome shotgun (WGS) entry which is preliminary data.</text>
</comment>
<accession>A0ACC0K632</accession>
<dbReference type="EMBL" id="CM046107">
    <property type="protein sequence ID" value="KAI8431951.1"/>
    <property type="molecule type" value="Genomic_DNA"/>
</dbReference>
<evidence type="ECO:0000313" key="2">
    <source>
        <dbReference type="Proteomes" id="UP001064048"/>
    </source>
</evidence>
<reference evidence="1 2" key="1">
    <citation type="journal article" date="2022" name="Genome Biol. Evol.">
        <title>The Spruce Budworm Genome: Reconstructing the Evolutionary History of Antifreeze Proteins.</title>
        <authorList>
            <person name="Beliveau C."/>
            <person name="Gagne P."/>
            <person name="Picq S."/>
            <person name="Vernygora O."/>
            <person name="Keeling C.I."/>
            <person name="Pinkney K."/>
            <person name="Doucet D."/>
            <person name="Wen F."/>
            <person name="Johnston J.S."/>
            <person name="Maaroufi H."/>
            <person name="Boyle B."/>
            <person name="Laroche J."/>
            <person name="Dewar K."/>
            <person name="Juretic N."/>
            <person name="Blackburn G."/>
            <person name="Nisole A."/>
            <person name="Brunet B."/>
            <person name="Brandao M."/>
            <person name="Lumley L."/>
            <person name="Duan J."/>
            <person name="Quan G."/>
            <person name="Lucarotti C.J."/>
            <person name="Roe A.D."/>
            <person name="Sperling F.A.H."/>
            <person name="Levesque R.C."/>
            <person name="Cusson M."/>
        </authorList>
    </citation>
    <scope>NUCLEOTIDE SEQUENCE [LARGE SCALE GENOMIC DNA]</scope>
    <source>
        <strain evidence="1">Glfc:IPQL:Cfum</strain>
    </source>
</reference>
<gene>
    <name evidence="1" type="ORF">MSG28_004486</name>
</gene>
<evidence type="ECO:0000313" key="1">
    <source>
        <dbReference type="EMBL" id="KAI8431951.1"/>
    </source>
</evidence>
<proteinExistence type="predicted"/>
<keyword evidence="2" id="KW-1185">Reference proteome</keyword>
<sequence length="438" mass="51043">MEQMQTSTGQVLPHIVQVYQPAISDTKIQSRQIIHLSHPPLTTQANVYPQTISESIHLPPQHIAEINQIQTSQNLVMSCQQTHLQSLPLQGQMSSQVLPSGAPLQITSHVILPQVPVFKQHMLVNSVQQQYYSYDTYQKEPCVTKIEPGLQSIDEVKQMECKAEHIIIELEKLDNHPMKKARSQVPNPSQWACNVRKLKHQRGEAYINRRGKYVPERRVKNTKDCLKSCKYKCNERIDDTDREHIFKAFYSLNANEKKHFLLNTTERNYVRNVKQDEERKRKYSFKYFFLVRAVRYTVCKNFYLGTLAISQKPVYNVHLSKSEMNIPKPDGRGLSGASCHATPEEVKDRVRNHIMSYSTIDGKQIKQFSRKKQYLENSMTIKQMYTMYYNLCSKENVAPVKESMYRKIFKLEFNLHFKKAKDQMCCRCKGSTKKKQAS</sequence>